<keyword evidence="2" id="KW-1185">Reference proteome</keyword>
<dbReference type="EMBL" id="JASPKY010000353">
    <property type="protein sequence ID" value="KAK9704275.1"/>
    <property type="molecule type" value="Genomic_DNA"/>
</dbReference>
<evidence type="ECO:0008006" key="3">
    <source>
        <dbReference type="Google" id="ProtNLM"/>
    </source>
</evidence>
<accession>A0AAW1JJ12</accession>
<gene>
    <name evidence="1" type="ORF">QE152_g28393</name>
</gene>
<proteinExistence type="predicted"/>
<name>A0AAW1JJ12_POPJA</name>
<evidence type="ECO:0000313" key="2">
    <source>
        <dbReference type="Proteomes" id="UP001458880"/>
    </source>
</evidence>
<dbReference type="AlphaFoldDB" id="A0AAW1JJ12"/>
<comment type="caution">
    <text evidence="1">The sequence shown here is derived from an EMBL/GenBank/DDBJ whole genome shotgun (WGS) entry which is preliminary data.</text>
</comment>
<organism evidence="1 2">
    <name type="scientific">Popillia japonica</name>
    <name type="common">Japanese beetle</name>
    <dbReference type="NCBI Taxonomy" id="7064"/>
    <lineage>
        <taxon>Eukaryota</taxon>
        <taxon>Metazoa</taxon>
        <taxon>Ecdysozoa</taxon>
        <taxon>Arthropoda</taxon>
        <taxon>Hexapoda</taxon>
        <taxon>Insecta</taxon>
        <taxon>Pterygota</taxon>
        <taxon>Neoptera</taxon>
        <taxon>Endopterygota</taxon>
        <taxon>Coleoptera</taxon>
        <taxon>Polyphaga</taxon>
        <taxon>Scarabaeiformia</taxon>
        <taxon>Scarabaeidae</taxon>
        <taxon>Rutelinae</taxon>
        <taxon>Popillia</taxon>
    </lineage>
</organism>
<reference evidence="1 2" key="1">
    <citation type="journal article" date="2024" name="BMC Genomics">
        <title>De novo assembly and annotation of Popillia japonica's genome with initial clues to its potential as an invasive pest.</title>
        <authorList>
            <person name="Cucini C."/>
            <person name="Boschi S."/>
            <person name="Funari R."/>
            <person name="Cardaioli E."/>
            <person name="Iannotti N."/>
            <person name="Marturano G."/>
            <person name="Paoli F."/>
            <person name="Bruttini M."/>
            <person name="Carapelli A."/>
            <person name="Frati F."/>
            <person name="Nardi F."/>
        </authorList>
    </citation>
    <scope>NUCLEOTIDE SEQUENCE [LARGE SCALE GENOMIC DNA]</scope>
    <source>
        <strain evidence="1">DMR45628</strain>
    </source>
</reference>
<dbReference type="Proteomes" id="UP001458880">
    <property type="component" value="Unassembled WGS sequence"/>
</dbReference>
<sequence length="171" mass="19299">MSKYATEKAEATLSVLLRSPPNHKRHGRGGTFANTCTQYRLGSLEVLPIIRGTDGVAKIIIFSQTKFKTEVFLQITQINGRITKITESQSPLKVTQIGLLISWNLLCDLFVLDYLKGRAMDKVLGFKPLQDIFQAGIYTIPRSNFEKVVINFSEGFGYHTSFKFRESGDQF</sequence>
<protein>
    <recommendedName>
        <fullName evidence="3">Ribosomal protein L5</fullName>
    </recommendedName>
</protein>
<evidence type="ECO:0000313" key="1">
    <source>
        <dbReference type="EMBL" id="KAK9704275.1"/>
    </source>
</evidence>